<dbReference type="SUPFAM" id="SSF55383">
    <property type="entry name" value="Copper amine oxidase, domain N"/>
    <property type="match status" value="2"/>
</dbReference>
<dbReference type="InterPro" id="IPR036582">
    <property type="entry name" value="Mao_N_sf"/>
</dbReference>
<dbReference type="Pfam" id="PF07833">
    <property type="entry name" value="Cu_amine_oxidN1"/>
    <property type="match status" value="1"/>
</dbReference>
<evidence type="ECO:0000259" key="1">
    <source>
        <dbReference type="Pfam" id="PF07833"/>
    </source>
</evidence>
<protein>
    <submittedName>
        <fullName evidence="2">Copper amine oxidase N-terminal domain-containing protein</fullName>
    </submittedName>
</protein>
<dbReference type="RefSeq" id="WP_171416798.1">
    <property type="nucleotide sequence ID" value="NZ_JABFOR010000012.1"/>
</dbReference>
<accession>A0AAP7A1X0</accession>
<dbReference type="EMBL" id="JABFOR010000012">
    <property type="protein sequence ID" value="NOJ71308.1"/>
    <property type="molecule type" value="Genomic_DNA"/>
</dbReference>
<dbReference type="Proteomes" id="UP000552038">
    <property type="component" value="Unassembled WGS sequence"/>
</dbReference>
<proteinExistence type="predicted"/>
<dbReference type="AlphaFoldDB" id="A0AAP7A1X0"/>
<dbReference type="Gene3D" id="3.30.457.10">
    <property type="entry name" value="Copper amine oxidase-like, N-terminal domain"/>
    <property type="match status" value="1"/>
</dbReference>
<organism evidence="2 3">
    <name type="scientific">Paenibacillus alvei</name>
    <name type="common">Bacillus alvei</name>
    <dbReference type="NCBI Taxonomy" id="44250"/>
    <lineage>
        <taxon>Bacteria</taxon>
        <taxon>Bacillati</taxon>
        <taxon>Bacillota</taxon>
        <taxon>Bacilli</taxon>
        <taxon>Bacillales</taxon>
        <taxon>Paenibacillaceae</taxon>
        <taxon>Paenibacillus</taxon>
    </lineage>
</organism>
<name>A0AAP7A1X0_PAEAL</name>
<dbReference type="InterPro" id="IPR012854">
    <property type="entry name" value="Cu_amine_oxidase-like_N"/>
</dbReference>
<evidence type="ECO:0000313" key="2">
    <source>
        <dbReference type="EMBL" id="NOJ71308.1"/>
    </source>
</evidence>
<comment type="caution">
    <text evidence="2">The sequence shown here is derived from an EMBL/GenBank/DDBJ whole genome shotgun (WGS) entry which is preliminary data.</text>
</comment>
<reference evidence="2 3" key="1">
    <citation type="submission" date="2020-05" db="EMBL/GenBank/DDBJ databases">
        <title>Whole genome sequencing and identification of novel metabolites from Paenibacillus alvei strain JR949.</title>
        <authorList>
            <person name="Rajendhran J."/>
            <person name="Sree Pranav P."/>
            <person name="Mahalakshmi B."/>
            <person name="Karthikeyan R."/>
        </authorList>
    </citation>
    <scope>NUCLEOTIDE SEQUENCE [LARGE SCALE GENOMIC DNA]</scope>
    <source>
        <strain evidence="2 3">JR949</strain>
    </source>
</reference>
<sequence length="683" mass="76625">MGETTRFPFSSHFWRKNIAIMTMAAVVAGTIGWSASPTSIAAASAAVHQEELLRLKAGSTTAMWNGEKLTIIKPYVRQGVTMVPLSIFTKVFDADMKWEKNDVVILDSDAASIRMQIGQKQAMLNDKLVTLAVAPEMTGGTAMVPLKPLAQAFGASYSVDKDNTIVLRWKEAGTLAGAAIDVSAKAERVGDSYYQWNMVLPKGWRYESLIPDESNIIFANPTRQVYMTIDVLDWNSKALEHWADIFKGKPTEQQLMEYLQTEETYGMSGAESEISESRTGKVDGIAYAQAVMANEDEMYIARVLSTNGKRYVVRIWDDTAQQTKQMQQYVPLLNTFRPDYSAVAGTSNISSVKDGYRNTKLWGKGLTMEIPVEWEASDTFTQSYGAKDWEKYINYNIASAAQGTTLDQMVNNHVTLLKKTTKPEHLQIEPAQDVKLADGKAAKSILVKSRIDEKNWKVTIQQLVIDEGVQYLMIYHCPDSQEGIALGKRILSSMKVDGSVKKDLNEPEDFPKGDDWYKDWAASSPRKAENYGFTLQVPDWWTTGFYAWADEYYDSEQDSGVIALYTLPNSGFSIHVDPVRTVEEAFAIWEDYYKDEGSAKFEIVKQEKTSVQGHKALVVEMKGMNEPSQTSFTQNMLLIARDGKVFSLLYSVDNSSSTPELLDSLKRTMKSFQFTEQVTNKKS</sequence>
<gene>
    <name evidence="2" type="ORF">HMI46_12135</name>
</gene>
<feature type="domain" description="Copper amine oxidase-like N-terminal" evidence="1">
    <location>
        <begin position="65"/>
        <end position="164"/>
    </location>
</feature>
<evidence type="ECO:0000313" key="3">
    <source>
        <dbReference type="Proteomes" id="UP000552038"/>
    </source>
</evidence>